<keyword evidence="3 9" id="KW-0812">Transmembrane</keyword>
<keyword evidence="14" id="KW-1185">Reference proteome</keyword>
<dbReference type="InterPro" id="IPR049562">
    <property type="entry name" value="SLC25A33/36-like"/>
</dbReference>
<dbReference type="PANTHER" id="PTHR45829">
    <property type="entry name" value="MITOCHONDRIAL CARRIER PROTEIN RIM2"/>
    <property type="match status" value="1"/>
</dbReference>
<evidence type="ECO:0000313" key="14">
    <source>
        <dbReference type="Proteomes" id="UP000007796"/>
    </source>
</evidence>
<dbReference type="FunCoup" id="F0XLK8">
    <property type="interactions" value="398"/>
</dbReference>
<dbReference type="SUPFAM" id="SSF103506">
    <property type="entry name" value="Mitochondrial carrier"/>
    <property type="match status" value="1"/>
</dbReference>
<dbReference type="HOGENOM" id="CLU_015166_6_1_1"/>
<keyword evidence="4" id="KW-0677">Repeat</keyword>
<comment type="similarity">
    <text evidence="10">Belongs to the mitochondrial carrier (TC 2.A.29) family.</text>
</comment>
<evidence type="ECO:0000256" key="2">
    <source>
        <dbReference type="ARBA" id="ARBA00022448"/>
    </source>
</evidence>
<evidence type="ECO:0000256" key="1">
    <source>
        <dbReference type="ARBA" id="ARBA00004448"/>
    </source>
</evidence>
<feature type="region of interest" description="Disordered" evidence="11">
    <location>
        <begin position="406"/>
        <end position="425"/>
    </location>
</feature>
<evidence type="ECO:0000256" key="10">
    <source>
        <dbReference type="RuleBase" id="RU000488"/>
    </source>
</evidence>
<feature type="region of interest" description="Disordered" evidence="11">
    <location>
        <begin position="17"/>
        <end position="124"/>
    </location>
</feature>
<evidence type="ECO:0000256" key="9">
    <source>
        <dbReference type="PROSITE-ProRule" id="PRU00282"/>
    </source>
</evidence>
<evidence type="ECO:0000256" key="12">
    <source>
        <dbReference type="SAM" id="Phobius"/>
    </source>
</evidence>
<feature type="repeat" description="Solcar" evidence="9">
    <location>
        <begin position="425"/>
        <end position="521"/>
    </location>
</feature>
<keyword evidence="2 10" id="KW-0813">Transport</keyword>
<feature type="compositionally biased region" description="Low complexity" evidence="11">
    <location>
        <begin position="453"/>
        <end position="468"/>
    </location>
</feature>
<organism evidence="14">
    <name type="scientific">Grosmannia clavigera (strain kw1407 / UAMH 11150)</name>
    <name type="common">Blue stain fungus</name>
    <name type="synonym">Graphiocladiella clavigera</name>
    <dbReference type="NCBI Taxonomy" id="655863"/>
    <lineage>
        <taxon>Eukaryota</taxon>
        <taxon>Fungi</taxon>
        <taxon>Dikarya</taxon>
        <taxon>Ascomycota</taxon>
        <taxon>Pezizomycotina</taxon>
        <taxon>Sordariomycetes</taxon>
        <taxon>Sordariomycetidae</taxon>
        <taxon>Ophiostomatales</taxon>
        <taxon>Ophiostomataceae</taxon>
        <taxon>Leptographium</taxon>
    </lineage>
</organism>
<feature type="transmembrane region" description="Helical" evidence="12">
    <location>
        <begin position="204"/>
        <end position="224"/>
    </location>
</feature>
<evidence type="ECO:0000256" key="7">
    <source>
        <dbReference type="ARBA" id="ARBA00023128"/>
    </source>
</evidence>
<dbReference type="eggNOG" id="KOG0764">
    <property type="taxonomic scope" value="Eukaryota"/>
</dbReference>
<dbReference type="GO" id="GO:1990519">
    <property type="term" value="P:pyrimidine nucleotide import into mitochondrion"/>
    <property type="evidence" value="ECO:0007669"/>
    <property type="project" value="TreeGrafter"/>
</dbReference>
<evidence type="ECO:0000256" key="3">
    <source>
        <dbReference type="ARBA" id="ARBA00022692"/>
    </source>
</evidence>
<dbReference type="Pfam" id="PF00153">
    <property type="entry name" value="Mito_carr"/>
    <property type="match status" value="3"/>
</dbReference>
<dbReference type="InParanoid" id="F0XLK8"/>
<dbReference type="AlphaFoldDB" id="F0XLK8"/>
<proteinExistence type="inferred from homology"/>
<gene>
    <name evidence="13" type="ORF">CMQ_6036</name>
</gene>
<sequence length="542" mass="56987">MHGCTAGVAGVVDTAAAAAADTAPTTSTAAGQLSSSSSSPSTSSAAPVSPASPSAARSHSSADRLCSSPSPLPPTTSQQRPLPLSLPSALLSAHVGSVPTPSSSSSSPPPPPPPTSLAPPTTTAAPMTSLERWALLRSDAQFNALAGAVGGFTSGVVTCPLDVIKTKLQAQGAFVGQAGHQSHMIYKGLVGTAKVILRDEGVRGLYRGLGPIILGYLPTWAVWFTVYNKSKVWMGERYQNNYVISFWSSLVAGGSSTIVTNPIWVIKTRLMSQMPSHDHDRFAAALLRGANTPTSRPALHMPWHYHSTMDAARKMYTTEGVLSFYSGLTPALLGLTHVAVQFPAYEFFKTKFTGYGMGSAASTDAADGADDADAAPQWIGVLSATILSKVLASGLTYPHEVIRTRLQTQRRPSATAVRAGHAASTTQLATGMSAAGTGDVLPPGAAPSHTTAQPQSQPQLQPPSQSQPQPQPRYRGVITTFRTILHEEGWRAFYAGLGTNMMRAVPAATVTMMTYEYAMRMLTRTRREAQKKLHSTAYGAAS</sequence>
<reference evidence="13 14" key="1">
    <citation type="journal article" date="2011" name="Proc. Natl. Acad. Sci. U.S.A.">
        <title>Genome and transcriptome analyses of the mountain pine beetle-fungal symbiont Grosmannia clavigera, a lodgepole pine pathogen.</title>
        <authorList>
            <person name="DiGuistini S."/>
            <person name="Wang Y."/>
            <person name="Liao N.Y."/>
            <person name="Taylor G."/>
            <person name="Tanguay P."/>
            <person name="Feau N."/>
            <person name="Henrissat B."/>
            <person name="Chan S.K."/>
            <person name="Hesse-Orce U."/>
            <person name="Alamouti S.M."/>
            <person name="Tsui C.K.M."/>
            <person name="Docking R.T."/>
            <person name="Levasseur A."/>
            <person name="Haridas S."/>
            <person name="Robertson G."/>
            <person name="Birol I."/>
            <person name="Holt R.A."/>
            <person name="Marra M.A."/>
            <person name="Hamelin R.C."/>
            <person name="Hirst M."/>
            <person name="Jones S.J.M."/>
            <person name="Bohlmann J."/>
            <person name="Breuil C."/>
        </authorList>
    </citation>
    <scope>NUCLEOTIDE SEQUENCE [LARGE SCALE GENOMIC DNA]</scope>
    <source>
        <strain evidence="14">kw1407 / UAMH 11150</strain>
    </source>
</reference>
<name>F0XLK8_GROCL</name>
<dbReference type="PROSITE" id="PS50920">
    <property type="entry name" value="SOLCAR"/>
    <property type="match status" value="3"/>
</dbReference>
<keyword evidence="7" id="KW-0496">Mitochondrion</keyword>
<dbReference type="InterPro" id="IPR018108">
    <property type="entry name" value="MCP_transmembrane"/>
</dbReference>
<dbReference type="Gene3D" id="1.50.40.10">
    <property type="entry name" value="Mitochondrial carrier domain"/>
    <property type="match status" value="3"/>
</dbReference>
<feature type="repeat" description="Solcar" evidence="9">
    <location>
        <begin position="138"/>
        <end position="233"/>
    </location>
</feature>
<keyword evidence="8 9" id="KW-0472">Membrane</keyword>
<feature type="repeat" description="Solcar" evidence="9">
    <location>
        <begin position="240"/>
        <end position="351"/>
    </location>
</feature>
<evidence type="ECO:0000256" key="11">
    <source>
        <dbReference type="SAM" id="MobiDB-lite"/>
    </source>
</evidence>
<protein>
    <submittedName>
        <fullName evidence="13">Mitochondrial carrier protein</fullName>
    </submittedName>
</protein>
<dbReference type="GO" id="GO:0015218">
    <property type="term" value="F:pyrimidine nucleotide transmembrane transporter activity"/>
    <property type="evidence" value="ECO:0007669"/>
    <property type="project" value="InterPro"/>
</dbReference>
<evidence type="ECO:0000256" key="8">
    <source>
        <dbReference type="ARBA" id="ARBA00023136"/>
    </source>
</evidence>
<dbReference type="PANTHER" id="PTHR45829:SF1">
    <property type="entry name" value="CARRIER PROTEIN, PUTATIVE (AFU_ORTHOLOGUE AFUA_4G06780)-RELATED"/>
    <property type="match status" value="1"/>
</dbReference>
<dbReference type="InterPro" id="IPR023395">
    <property type="entry name" value="MCP_dom_sf"/>
</dbReference>
<dbReference type="RefSeq" id="XP_014170576.1">
    <property type="nucleotide sequence ID" value="XM_014315101.1"/>
</dbReference>
<keyword evidence="6 12" id="KW-1133">Transmembrane helix</keyword>
<feature type="compositionally biased region" description="Pro residues" evidence="11">
    <location>
        <begin position="107"/>
        <end position="117"/>
    </location>
</feature>
<dbReference type="Proteomes" id="UP000007796">
    <property type="component" value="Unassembled WGS sequence"/>
</dbReference>
<keyword evidence="5" id="KW-0999">Mitochondrion inner membrane</keyword>
<evidence type="ECO:0000256" key="4">
    <source>
        <dbReference type="ARBA" id="ARBA00022737"/>
    </source>
</evidence>
<dbReference type="GeneID" id="25979425"/>
<dbReference type="GO" id="GO:0005743">
    <property type="term" value="C:mitochondrial inner membrane"/>
    <property type="evidence" value="ECO:0007669"/>
    <property type="project" value="UniProtKB-SubCell"/>
</dbReference>
<evidence type="ECO:0000256" key="5">
    <source>
        <dbReference type="ARBA" id="ARBA00022792"/>
    </source>
</evidence>
<accession>F0XLK8</accession>
<evidence type="ECO:0000256" key="6">
    <source>
        <dbReference type="ARBA" id="ARBA00022989"/>
    </source>
</evidence>
<dbReference type="EMBL" id="GL629794">
    <property type="protein sequence ID" value="EFX01094.1"/>
    <property type="molecule type" value="Genomic_DNA"/>
</dbReference>
<feature type="region of interest" description="Disordered" evidence="11">
    <location>
        <begin position="433"/>
        <end position="473"/>
    </location>
</feature>
<dbReference type="OrthoDB" id="10266426at2759"/>
<evidence type="ECO:0000313" key="13">
    <source>
        <dbReference type="EMBL" id="EFX01094.1"/>
    </source>
</evidence>
<feature type="transmembrane region" description="Helical" evidence="12">
    <location>
        <begin position="244"/>
        <end position="266"/>
    </location>
</feature>
<comment type="subcellular location">
    <subcellularLocation>
        <location evidence="1">Mitochondrion inner membrane</location>
        <topology evidence="1">Multi-pass membrane protein</topology>
    </subcellularLocation>
</comment>
<feature type="compositionally biased region" description="Low complexity" evidence="11">
    <location>
        <begin position="17"/>
        <end position="106"/>
    </location>
</feature>